<dbReference type="InterPro" id="IPR050327">
    <property type="entry name" value="Proton-linked_MCT"/>
</dbReference>
<dbReference type="HOGENOM" id="CLU_674217_0_0_11"/>
<dbReference type="PROSITE" id="PS50850">
    <property type="entry name" value="MFS"/>
    <property type="match status" value="1"/>
</dbReference>
<dbReference type="SUPFAM" id="SSF103473">
    <property type="entry name" value="MFS general substrate transporter"/>
    <property type="match status" value="1"/>
</dbReference>
<keyword evidence="2 5" id="KW-0812">Transmembrane</keyword>
<keyword evidence="3 5" id="KW-1133">Transmembrane helix</keyword>
<dbReference type="eggNOG" id="COG2271">
    <property type="taxonomic scope" value="Bacteria"/>
</dbReference>
<evidence type="ECO:0000313" key="8">
    <source>
        <dbReference type="Proteomes" id="UP000002026"/>
    </source>
</evidence>
<evidence type="ECO:0000259" key="6">
    <source>
        <dbReference type="PROSITE" id="PS50850"/>
    </source>
</evidence>
<dbReference type="Proteomes" id="UP000002026">
    <property type="component" value="Chromosome"/>
</dbReference>
<dbReference type="GO" id="GO:0022857">
    <property type="term" value="F:transmembrane transporter activity"/>
    <property type="evidence" value="ECO:0007669"/>
    <property type="project" value="InterPro"/>
</dbReference>
<feature type="transmembrane region" description="Helical" evidence="5">
    <location>
        <begin position="362"/>
        <end position="382"/>
    </location>
</feature>
<feature type="transmembrane region" description="Helical" evidence="5">
    <location>
        <begin position="263"/>
        <end position="283"/>
    </location>
</feature>
<feature type="transmembrane region" description="Helical" evidence="5">
    <location>
        <begin position="142"/>
        <end position="165"/>
    </location>
</feature>
<feature type="domain" description="Major facilitator superfamily (MFS) profile" evidence="6">
    <location>
        <begin position="225"/>
        <end position="414"/>
    </location>
</feature>
<evidence type="ECO:0000256" key="1">
    <source>
        <dbReference type="ARBA" id="ARBA00004651"/>
    </source>
</evidence>
<dbReference type="EMBL" id="CP001684">
    <property type="protein sequence ID" value="ACV22498.1"/>
    <property type="molecule type" value="Genomic_DNA"/>
</dbReference>
<dbReference type="InterPro" id="IPR020846">
    <property type="entry name" value="MFS_dom"/>
</dbReference>
<feature type="transmembrane region" description="Helical" evidence="5">
    <location>
        <begin position="321"/>
        <end position="342"/>
    </location>
</feature>
<dbReference type="Gene3D" id="1.20.1250.20">
    <property type="entry name" value="MFS general substrate transporter like domains"/>
    <property type="match status" value="2"/>
</dbReference>
<protein>
    <submittedName>
        <fullName evidence="7">Sugar phosphate permease</fullName>
    </submittedName>
</protein>
<evidence type="ECO:0000256" key="3">
    <source>
        <dbReference type="ARBA" id="ARBA00022989"/>
    </source>
</evidence>
<comment type="subcellular location">
    <subcellularLocation>
        <location evidence="1">Cell membrane</location>
        <topology evidence="1">Multi-pass membrane protein</topology>
    </subcellularLocation>
</comment>
<feature type="transmembrane region" description="Helical" evidence="5">
    <location>
        <begin position="295"/>
        <end position="315"/>
    </location>
</feature>
<feature type="transmembrane region" description="Helical" evidence="5">
    <location>
        <begin position="52"/>
        <end position="71"/>
    </location>
</feature>
<proteinExistence type="predicted"/>
<dbReference type="KEGG" id="shi:Shel_14780"/>
<dbReference type="InterPro" id="IPR011701">
    <property type="entry name" value="MFS"/>
</dbReference>
<feature type="transmembrane region" description="Helical" evidence="5">
    <location>
        <begin position="14"/>
        <end position="32"/>
    </location>
</feature>
<evidence type="ECO:0000256" key="5">
    <source>
        <dbReference type="SAM" id="Phobius"/>
    </source>
</evidence>
<reference evidence="7 8" key="1">
    <citation type="journal article" date="2009" name="Stand. Genomic Sci.">
        <title>Complete genome sequence of Slackia heliotrinireducens type strain (RHS 1).</title>
        <authorList>
            <person name="Pukall R."/>
            <person name="Lapidus A."/>
            <person name="Nolan M."/>
            <person name="Copeland A."/>
            <person name="Glavina Del Rio T."/>
            <person name="Lucas S."/>
            <person name="Chen F."/>
            <person name="Tice H."/>
            <person name="Cheng J.F."/>
            <person name="Chertkov O."/>
            <person name="Bruce D."/>
            <person name="Goodwin L."/>
            <person name="Kuske C."/>
            <person name="Brettin T."/>
            <person name="Detter J.C."/>
            <person name="Han C."/>
            <person name="Pitluck S."/>
            <person name="Pati A."/>
            <person name="Mavrommatis K."/>
            <person name="Ivanova N."/>
            <person name="Ovchinnikova G."/>
            <person name="Chen A."/>
            <person name="Palaniappan K."/>
            <person name="Schneider S."/>
            <person name="Rohde M."/>
            <person name="Chain P."/>
            <person name="D'haeseleer P."/>
            <person name="Goker M."/>
            <person name="Bristow J."/>
            <person name="Eisen J.A."/>
            <person name="Markowitz V."/>
            <person name="Kyrpides N.C."/>
            <person name="Klenk H.P."/>
            <person name="Hugenholtz P."/>
        </authorList>
    </citation>
    <scope>NUCLEOTIDE SEQUENCE [LARGE SCALE GENOMIC DNA]</scope>
    <source>
        <strain evidence="8">ATCC 29202 / DSM 20476 / NCTC 11029 / RHS 1</strain>
    </source>
</reference>
<dbReference type="STRING" id="471855.Shel_14780"/>
<gene>
    <name evidence="7" type="ordered locus">Shel_14780</name>
</gene>
<dbReference type="GO" id="GO:0005886">
    <property type="term" value="C:plasma membrane"/>
    <property type="evidence" value="ECO:0007669"/>
    <property type="project" value="UniProtKB-SubCell"/>
</dbReference>
<keyword evidence="8" id="KW-1185">Reference proteome</keyword>
<sequence>MTAPRRIDTMRNHYERVITFCCFLFVLINIGFPSTSFNVYQPYVVELVGDTAGSMILAARTLVSMVAVMFVDRWYSLLNCRVGIFLGTLCTMAGFIVYGFAHSFVMFLVGAMISGLGYALGGMVGATLLTNRWYRSGIGNALGINAVGSGVAGIVVPLLAVPVIHDVSLSAAFFGEAAFAGCGALVILALLRNYPADMGLEPYSDEGENVANPRPSHHTGMGASLTKTERFLLVMAMLFVGVVAVGSPAYISVLYNGEGFNPHFVAMLLSFVGVSLTAGKYLSGRLMDTLGTYRSSRILFGFSIIGLLTCCMAPLGLKALALLSVVFYGFGLTLGSVGISIWSIEMADPKNYARSVKNFQVAYSAGGFVANLFPGVLCDIFGTYVVSYGIFLVLAVAASVIVLSTYVRHRSVPA</sequence>
<accession>C7N6G3</accession>
<dbReference type="PANTHER" id="PTHR11360">
    <property type="entry name" value="MONOCARBOXYLATE TRANSPORTER"/>
    <property type="match status" value="1"/>
</dbReference>
<dbReference type="InterPro" id="IPR036259">
    <property type="entry name" value="MFS_trans_sf"/>
</dbReference>
<organism evidence="7 8">
    <name type="scientific">Slackia heliotrinireducens (strain ATCC 29202 / DSM 20476 / NCTC 11029 / RHS 1)</name>
    <name type="common">Peptococcus heliotrinreducens</name>
    <dbReference type="NCBI Taxonomy" id="471855"/>
    <lineage>
        <taxon>Bacteria</taxon>
        <taxon>Bacillati</taxon>
        <taxon>Actinomycetota</taxon>
        <taxon>Coriobacteriia</taxon>
        <taxon>Eggerthellales</taxon>
        <taxon>Eggerthellaceae</taxon>
        <taxon>Slackia</taxon>
    </lineage>
</organism>
<dbReference type="AlphaFoldDB" id="C7N6G3"/>
<evidence type="ECO:0000256" key="4">
    <source>
        <dbReference type="ARBA" id="ARBA00023136"/>
    </source>
</evidence>
<feature type="transmembrane region" description="Helical" evidence="5">
    <location>
        <begin position="231"/>
        <end position="251"/>
    </location>
</feature>
<dbReference type="Pfam" id="PF07690">
    <property type="entry name" value="MFS_1"/>
    <property type="match status" value="1"/>
</dbReference>
<evidence type="ECO:0000313" key="7">
    <source>
        <dbReference type="EMBL" id="ACV22498.1"/>
    </source>
</evidence>
<name>C7N6G3_SLAHD</name>
<keyword evidence="4 5" id="KW-0472">Membrane</keyword>
<feature type="transmembrane region" description="Helical" evidence="5">
    <location>
        <begin position="388"/>
        <end position="407"/>
    </location>
</feature>
<feature type="transmembrane region" description="Helical" evidence="5">
    <location>
        <begin position="83"/>
        <end position="101"/>
    </location>
</feature>
<evidence type="ECO:0000256" key="2">
    <source>
        <dbReference type="ARBA" id="ARBA00022692"/>
    </source>
</evidence>
<feature type="transmembrane region" description="Helical" evidence="5">
    <location>
        <begin position="107"/>
        <end position="130"/>
    </location>
</feature>
<feature type="transmembrane region" description="Helical" evidence="5">
    <location>
        <begin position="171"/>
        <end position="191"/>
    </location>
</feature>